<evidence type="ECO:0000313" key="3">
    <source>
        <dbReference type="Proteomes" id="UP001231941"/>
    </source>
</evidence>
<evidence type="ECO:0000259" key="1">
    <source>
        <dbReference type="Pfam" id="PF01261"/>
    </source>
</evidence>
<dbReference type="PANTHER" id="PTHR12110">
    <property type="entry name" value="HYDROXYPYRUVATE ISOMERASE"/>
    <property type="match status" value="1"/>
</dbReference>
<evidence type="ECO:0000313" key="2">
    <source>
        <dbReference type="EMBL" id="MDP5276448.1"/>
    </source>
</evidence>
<proteinExistence type="predicted"/>
<dbReference type="Proteomes" id="UP001231941">
    <property type="component" value="Unassembled WGS sequence"/>
</dbReference>
<protein>
    <submittedName>
        <fullName evidence="2">Sugar phosphate isomerase/epimerase</fullName>
    </submittedName>
</protein>
<keyword evidence="2" id="KW-0413">Isomerase</keyword>
<dbReference type="InterPro" id="IPR050312">
    <property type="entry name" value="IolE/XylAMocC-like"/>
</dbReference>
<dbReference type="GO" id="GO:0016853">
    <property type="term" value="F:isomerase activity"/>
    <property type="evidence" value="ECO:0007669"/>
    <property type="project" value="UniProtKB-KW"/>
</dbReference>
<dbReference type="EMBL" id="JAVAMP010000014">
    <property type="protein sequence ID" value="MDP5276448.1"/>
    <property type="molecule type" value="Genomic_DNA"/>
</dbReference>
<dbReference type="PANTHER" id="PTHR12110:SF41">
    <property type="entry name" value="INOSOSE DEHYDRATASE"/>
    <property type="match status" value="1"/>
</dbReference>
<organism evidence="2 3">
    <name type="scientific">Chengkuizengella axinellae</name>
    <dbReference type="NCBI Taxonomy" id="3064388"/>
    <lineage>
        <taxon>Bacteria</taxon>
        <taxon>Bacillati</taxon>
        <taxon>Bacillota</taxon>
        <taxon>Bacilli</taxon>
        <taxon>Bacillales</taxon>
        <taxon>Paenibacillaceae</taxon>
        <taxon>Chengkuizengella</taxon>
    </lineage>
</organism>
<dbReference type="Pfam" id="PF01261">
    <property type="entry name" value="AP_endonuc_2"/>
    <property type="match status" value="1"/>
</dbReference>
<dbReference type="SUPFAM" id="SSF51658">
    <property type="entry name" value="Xylose isomerase-like"/>
    <property type="match status" value="1"/>
</dbReference>
<comment type="caution">
    <text evidence="2">The sequence shown here is derived from an EMBL/GenBank/DDBJ whole genome shotgun (WGS) entry which is preliminary data.</text>
</comment>
<name>A0ABT9J4P3_9BACL</name>
<dbReference type="RefSeq" id="WP_305993752.1">
    <property type="nucleotide sequence ID" value="NZ_JAVAMP010000014.1"/>
</dbReference>
<sequence length="256" mass="29184">MTNHISEKYAAQLYTLRNELEQDFLGVLRNLKKMGWKAVQISGLRGHSAEDISAVLKETGLKTAGMHIDIQSISNDLSGVLQLAEQFNTKDLIVPILPDHLRNELGYRMVKNHLNAIAAKIKPLGYTLSYHNHAFEFNTEIEGMDAMSYMLQPTEDNLLLAEIDVYWIKKAGHDPLQFIQRYSNRMPIIHLKDMTTDEHETFAELGTGSIDMVPILQWGEKNGIQYYAVEQDVCPRSPMDCLQTSLDYLMKISEKI</sequence>
<reference evidence="2 3" key="1">
    <citation type="submission" date="2023-08" db="EMBL/GenBank/DDBJ databases">
        <authorList>
            <person name="Park J.-S."/>
        </authorList>
    </citation>
    <scope>NUCLEOTIDE SEQUENCE [LARGE SCALE GENOMIC DNA]</scope>
    <source>
        <strain evidence="2 3">2205SS18-9</strain>
    </source>
</reference>
<keyword evidence="3" id="KW-1185">Reference proteome</keyword>
<gene>
    <name evidence="2" type="ORF">Q5Y73_20345</name>
</gene>
<dbReference type="InterPro" id="IPR013022">
    <property type="entry name" value="Xyl_isomerase-like_TIM-brl"/>
</dbReference>
<feature type="domain" description="Xylose isomerase-like TIM barrel" evidence="1">
    <location>
        <begin position="29"/>
        <end position="217"/>
    </location>
</feature>
<dbReference type="Gene3D" id="3.20.20.150">
    <property type="entry name" value="Divalent-metal-dependent TIM barrel enzymes"/>
    <property type="match status" value="1"/>
</dbReference>
<accession>A0ABT9J4P3</accession>
<dbReference type="InterPro" id="IPR036237">
    <property type="entry name" value="Xyl_isomerase-like_sf"/>
</dbReference>